<sequence length="79" mass="9167">MSKRPVKALSKPVKLHFHEMNLQRLCLISIQRQIDKQKDHSWKIVHETEGDEPYTVMRQKRLQADKRILPSSAATCSGV</sequence>
<reference evidence="1 2" key="1">
    <citation type="submission" date="2019-07" db="EMBL/GenBank/DDBJ databases">
        <title>Whole genome shotgun sequence of Deinococcus cellulosilyticus NBRC 106333.</title>
        <authorList>
            <person name="Hosoyama A."/>
            <person name="Uohara A."/>
            <person name="Ohji S."/>
            <person name="Ichikawa N."/>
        </authorList>
    </citation>
    <scope>NUCLEOTIDE SEQUENCE [LARGE SCALE GENOMIC DNA]</scope>
    <source>
        <strain evidence="1 2">NBRC 106333</strain>
    </source>
</reference>
<evidence type="ECO:0000313" key="2">
    <source>
        <dbReference type="Proteomes" id="UP000321306"/>
    </source>
</evidence>
<accession>A0A511NC41</accession>
<organism evidence="1 2">
    <name type="scientific">Deinococcus cellulosilyticus (strain DSM 18568 / NBRC 106333 / KACC 11606 / 5516J-15)</name>
    <dbReference type="NCBI Taxonomy" id="1223518"/>
    <lineage>
        <taxon>Bacteria</taxon>
        <taxon>Thermotogati</taxon>
        <taxon>Deinococcota</taxon>
        <taxon>Deinococci</taxon>
        <taxon>Deinococcales</taxon>
        <taxon>Deinococcaceae</taxon>
        <taxon>Deinococcus</taxon>
    </lineage>
</organism>
<dbReference type="EMBL" id="BJXB01000060">
    <property type="protein sequence ID" value="GEM50136.1"/>
    <property type="molecule type" value="Genomic_DNA"/>
</dbReference>
<name>A0A511NC41_DEIC1</name>
<evidence type="ECO:0000313" key="1">
    <source>
        <dbReference type="EMBL" id="GEM50136.1"/>
    </source>
</evidence>
<dbReference type="AlphaFoldDB" id="A0A511NC41"/>
<comment type="caution">
    <text evidence="1">The sequence shown here is derived from an EMBL/GenBank/DDBJ whole genome shotgun (WGS) entry which is preliminary data.</text>
</comment>
<proteinExistence type="predicted"/>
<keyword evidence="2" id="KW-1185">Reference proteome</keyword>
<gene>
    <name evidence="1" type="ORF">DC3_57710</name>
</gene>
<dbReference type="Proteomes" id="UP000321306">
    <property type="component" value="Unassembled WGS sequence"/>
</dbReference>
<protein>
    <submittedName>
        <fullName evidence="1">Uncharacterized protein</fullName>
    </submittedName>
</protein>